<dbReference type="InterPro" id="IPR049636">
    <property type="entry name" value="HNF4-like_DBD"/>
</dbReference>
<dbReference type="OrthoDB" id="5804878at2759"/>
<evidence type="ECO:0000259" key="12">
    <source>
        <dbReference type="PROSITE" id="PS51030"/>
    </source>
</evidence>
<comment type="subcellular location">
    <subcellularLocation>
        <location evidence="1 11">Nucleus</location>
    </subcellularLocation>
</comment>
<dbReference type="SMART" id="SM00430">
    <property type="entry name" value="HOLI"/>
    <property type="match status" value="1"/>
</dbReference>
<evidence type="ECO:0000313" key="14">
    <source>
        <dbReference type="EMBL" id="CAD6197492.1"/>
    </source>
</evidence>
<keyword evidence="3 11" id="KW-0479">Metal-binding</keyword>
<dbReference type="CDD" id="cd06960">
    <property type="entry name" value="NR_DBD_HNF4A"/>
    <property type="match status" value="1"/>
</dbReference>
<dbReference type="GO" id="GO:0005634">
    <property type="term" value="C:nucleus"/>
    <property type="evidence" value="ECO:0007669"/>
    <property type="project" value="UniProtKB-SubCell"/>
</dbReference>
<evidence type="ECO:0000256" key="7">
    <source>
        <dbReference type="ARBA" id="ARBA00023125"/>
    </source>
</evidence>
<gene>
    <name evidence="14" type="ORF">CAUJ_LOCUS13401</name>
</gene>
<dbReference type="Gene3D" id="3.30.50.10">
    <property type="entry name" value="Erythroid Transcription Factor GATA-1, subunit A"/>
    <property type="match status" value="1"/>
</dbReference>
<evidence type="ECO:0008006" key="16">
    <source>
        <dbReference type="Google" id="ProtNLM"/>
    </source>
</evidence>
<evidence type="ECO:0000313" key="15">
    <source>
        <dbReference type="Proteomes" id="UP000835052"/>
    </source>
</evidence>
<feature type="domain" description="NR LBD" evidence="13">
    <location>
        <begin position="119"/>
        <end position="398"/>
    </location>
</feature>
<protein>
    <recommendedName>
        <fullName evidence="16">Nuclear receptor domain-containing protein</fullName>
    </recommendedName>
</protein>
<organism evidence="14 15">
    <name type="scientific">Caenorhabditis auriculariae</name>
    <dbReference type="NCBI Taxonomy" id="2777116"/>
    <lineage>
        <taxon>Eukaryota</taxon>
        <taxon>Metazoa</taxon>
        <taxon>Ecdysozoa</taxon>
        <taxon>Nematoda</taxon>
        <taxon>Chromadorea</taxon>
        <taxon>Rhabditida</taxon>
        <taxon>Rhabditina</taxon>
        <taxon>Rhabditomorpha</taxon>
        <taxon>Rhabditoidea</taxon>
        <taxon>Rhabditidae</taxon>
        <taxon>Peloderinae</taxon>
        <taxon>Caenorhabditis</taxon>
    </lineage>
</organism>
<dbReference type="InterPro" id="IPR001723">
    <property type="entry name" value="Nuclear_hrmn_rcpt"/>
</dbReference>
<dbReference type="Pfam" id="PF00104">
    <property type="entry name" value="Hormone_recep"/>
    <property type="match status" value="1"/>
</dbReference>
<dbReference type="PRINTS" id="PR00398">
    <property type="entry name" value="STRDHORMONER"/>
</dbReference>
<dbReference type="Gene3D" id="1.10.565.10">
    <property type="entry name" value="Retinoid X Receptor"/>
    <property type="match status" value="1"/>
</dbReference>
<evidence type="ECO:0000259" key="13">
    <source>
        <dbReference type="PROSITE" id="PS51843"/>
    </source>
</evidence>
<evidence type="ECO:0000256" key="3">
    <source>
        <dbReference type="ARBA" id="ARBA00022723"/>
    </source>
</evidence>
<name>A0A8S1HRG9_9PELO</name>
<keyword evidence="5 11" id="KW-0862">Zinc</keyword>
<keyword evidence="10 11" id="KW-0539">Nucleus</keyword>
<comment type="caution">
    <text evidence="14">The sequence shown here is derived from an EMBL/GenBank/DDBJ whole genome shotgun (WGS) entry which is preliminary data.</text>
</comment>
<evidence type="ECO:0000256" key="1">
    <source>
        <dbReference type="ARBA" id="ARBA00004123"/>
    </source>
</evidence>
<keyword evidence="15" id="KW-1185">Reference proteome</keyword>
<accession>A0A8S1HRG9</accession>
<dbReference type="Pfam" id="PF00105">
    <property type="entry name" value="zf-C4"/>
    <property type="match status" value="1"/>
</dbReference>
<dbReference type="GO" id="GO:0008270">
    <property type="term" value="F:zinc ion binding"/>
    <property type="evidence" value="ECO:0007669"/>
    <property type="project" value="UniProtKB-KW"/>
</dbReference>
<dbReference type="PRINTS" id="PR00047">
    <property type="entry name" value="STROIDFINGER"/>
</dbReference>
<dbReference type="InterPro" id="IPR013088">
    <property type="entry name" value="Znf_NHR/GATA"/>
</dbReference>
<dbReference type="PROSITE" id="PS51030">
    <property type="entry name" value="NUCLEAR_REC_DBD_2"/>
    <property type="match status" value="1"/>
</dbReference>
<dbReference type="PROSITE" id="PS51843">
    <property type="entry name" value="NR_LBD"/>
    <property type="match status" value="1"/>
</dbReference>
<keyword evidence="7 11" id="KW-0238">DNA-binding</keyword>
<reference evidence="14" key="1">
    <citation type="submission" date="2020-10" db="EMBL/GenBank/DDBJ databases">
        <authorList>
            <person name="Kikuchi T."/>
        </authorList>
    </citation>
    <scope>NUCLEOTIDE SEQUENCE</scope>
    <source>
        <strain evidence="14">NKZ352</strain>
    </source>
</reference>
<keyword evidence="6 11" id="KW-0805">Transcription regulation</keyword>
<dbReference type="EMBL" id="CAJGYM010000096">
    <property type="protein sequence ID" value="CAD6197492.1"/>
    <property type="molecule type" value="Genomic_DNA"/>
</dbReference>
<keyword evidence="8 11" id="KW-0804">Transcription</keyword>
<dbReference type="InterPro" id="IPR000536">
    <property type="entry name" value="Nucl_hrmn_rcpt_lig-bd"/>
</dbReference>
<dbReference type="SUPFAM" id="SSF48508">
    <property type="entry name" value="Nuclear receptor ligand-binding domain"/>
    <property type="match status" value="1"/>
</dbReference>
<evidence type="ECO:0000256" key="6">
    <source>
        <dbReference type="ARBA" id="ARBA00023015"/>
    </source>
</evidence>
<dbReference type="InterPro" id="IPR035500">
    <property type="entry name" value="NHR-like_dom_sf"/>
</dbReference>
<dbReference type="PROSITE" id="PS00031">
    <property type="entry name" value="NUCLEAR_REC_DBD_1"/>
    <property type="match status" value="1"/>
</dbReference>
<dbReference type="PANTHER" id="PTHR47630">
    <property type="entry name" value="NUCLEAR HORMONE RECEPTOR FAMILY-RELATED-RELATED"/>
    <property type="match status" value="1"/>
</dbReference>
<dbReference type="SMART" id="SM00399">
    <property type="entry name" value="ZnF_C4"/>
    <property type="match status" value="1"/>
</dbReference>
<keyword evidence="4 11" id="KW-0863">Zinc-finger</keyword>
<dbReference type="PANTHER" id="PTHR47630:SF6">
    <property type="entry name" value="NUCLEAR HORMONE RECEPTOR FAMILY"/>
    <property type="match status" value="1"/>
</dbReference>
<keyword evidence="9 11" id="KW-0675">Receptor</keyword>
<dbReference type="SUPFAM" id="SSF57716">
    <property type="entry name" value="Glucocorticoid receptor-like (DNA-binding domain)"/>
    <property type="match status" value="1"/>
</dbReference>
<evidence type="ECO:0000256" key="11">
    <source>
        <dbReference type="RuleBase" id="RU004334"/>
    </source>
</evidence>
<evidence type="ECO:0000256" key="2">
    <source>
        <dbReference type="ARBA" id="ARBA00005993"/>
    </source>
</evidence>
<dbReference type="InterPro" id="IPR052499">
    <property type="entry name" value="C.elegans_NHRs"/>
</dbReference>
<evidence type="ECO:0000256" key="8">
    <source>
        <dbReference type="ARBA" id="ARBA00023163"/>
    </source>
</evidence>
<dbReference type="GO" id="GO:0003700">
    <property type="term" value="F:DNA-binding transcription factor activity"/>
    <property type="evidence" value="ECO:0007669"/>
    <property type="project" value="InterPro"/>
</dbReference>
<evidence type="ECO:0000256" key="9">
    <source>
        <dbReference type="ARBA" id="ARBA00023170"/>
    </source>
</evidence>
<comment type="similarity">
    <text evidence="2 11">Belongs to the nuclear hormone receptor family.</text>
</comment>
<evidence type="ECO:0000256" key="5">
    <source>
        <dbReference type="ARBA" id="ARBA00022833"/>
    </source>
</evidence>
<proteinExistence type="inferred from homology"/>
<dbReference type="AlphaFoldDB" id="A0A8S1HRG9"/>
<sequence length="404" mass="46021">MFCCRVCGDVNGHPHYGTICCPSCKGFFRRVFLSAKNLECFRGNSCIIQKGTRNICRSCRWRKCVAVGMNVREIRVKQKSVTSVPVVDNELADTSILLVEPQTNPKTQPSIKGFPSLEQAEDIVSTFVNLEKFCENLESMASSSTTNLKEAELIGQMFDCSVGELIEKIGPQCPRFERNWRPLEILNVSNFLRAWARGIVHFLDFATHVPVFNTLCLHDKQVWFTCRLTPCSLLTMAYYTKREMCNGLLFGSGNVFPKDATLRESVEDPYLRNLFGKLTDSLFADVVYTMINLKVDDKTFAMLKANVFFSQGMAPMMMTAVGRETMRREKERMKSALLRIITSKIDYFDGGIDAIFQIENLLGCIEAASNFFDREVQYFDVIGLPIVKKRMFVECHVHKIPRVE</sequence>
<dbReference type="GO" id="GO:0000978">
    <property type="term" value="F:RNA polymerase II cis-regulatory region sequence-specific DNA binding"/>
    <property type="evidence" value="ECO:0007669"/>
    <property type="project" value="InterPro"/>
</dbReference>
<dbReference type="Proteomes" id="UP000835052">
    <property type="component" value="Unassembled WGS sequence"/>
</dbReference>
<dbReference type="InterPro" id="IPR001628">
    <property type="entry name" value="Znf_hrmn_rcpt"/>
</dbReference>
<evidence type="ECO:0000256" key="10">
    <source>
        <dbReference type="ARBA" id="ARBA00023242"/>
    </source>
</evidence>
<feature type="domain" description="Nuclear receptor" evidence="12">
    <location>
        <begin position="1"/>
        <end position="76"/>
    </location>
</feature>
<evidence type="ECO:0000256" key="4">
    <source>
        <dbReference type="ARBA" id="ARBA00022771"/>
    </source>
</evidence>